<evidence type="ECO:0000256" key="3">
    <source>
        <dbReference type="SAM" id="SignalP"/>
    </source>
</evidence>
<proteinExistence type="predicted"/>
<name>A0ABN8M719_9CNID</name>
<feature type="region of interest" description="Disordered" evidence="1">
    <location>
        <begin position="196"/>
        <end position="220"/>
    </location>
</feature>
<feature type="compositionally biased region" description="Basic and acidic residues" evidence="1">
    <location>
        <begin position="206"/>
        <end position="220"/>
    </location>
</feature>
<protein>
    <submittedName>
        <fullName evidence="4">Uncharacterized protein</fullName>
    </submittedName>
</protein>
<keyword evidence="2" id="KW-0812">Transmembrane</keyword>
<evidence type="ECO:0000256" key="2">
    <source>
        <dbReference type="SAM" id="Phobius"/>
    </source>
</evidence>
<reference evidence="4 5" key="1">
    <citation type="submission" date="2022-05" db="EMBL/GenBank/DDBJ databases">
        <authorList>
            <consortium name="Genoscope - CEA"/>
            <person name="William W."/>
        </authorList>
    </citation>
    <scope>NUCLEOTIDE SEQUENCE [LARGE SCALE GENOMIC DNA]</scope>
</reference>
<keyword evidence="5" id="KW-1185">Reference proteome</keyword>
<dbReference type="Proteomes" id="UP001159427">
    <property type="component" value="Unassembled WGS sequence"/>
</dbReference>
<keyword evidence="2" id="KW-0472">Membrane</keyword>
<feature type="signal peptide" evidence="3">
    <location>
        <begin position="1"/>
        <end position="25"/>
    </location>
</feature>
<feature type="transmembrane region" description="Helical" evidence="2">
    <location>
        <begin position="137"/>
        <end position="158"/>
    </location>
</feature>
<feature type="non-terminal residue" evidence="4">
    <location>
        <position position="250"/>
    </location>
</feature>
<accession>A0ABN8M719</accession>
<evidence type="ECO:0000256" key="1">
    <source>
        <dbReference type="SAM" id="MobiDB-lite"/>
    </source>
</evidence>
<feature type="chain" id="PRO_5046965543" evidence="3">
    <location>
        <begin position="26"/>
        <end position="250"/>
    </location>
</feature>
<comment type="caution">
    <text evidence="4">The sequence shown here is derived from an EMBL/GenBank/DDBJ whole genome shotgun (WGS) entry which is preliminary data.</text>
</comment>
<gene>
    <name evidence="4" type="ORF">PEVE_00021275</name>
</gene>
<organism evidence="4 5">
    <name type="scientific">Porites evermanni</name>
    <dbReference type="NCBI Taxonomy" id="104178"/>
    <lineage>
        <taxon>Eukaryota</taxon>
        <taxon>Metazoa</taxon>
        <taxon>Cnidaria</taxon>
        <taxon>Anthozoa</taxon>
        <taxon>Hexacorallia</taxon>
        <taxon>Scleractinia</taxon>
        <taxon>Fungiina</taxon>
        <taxon>Poritidae</taxon>
        <taxon>Porites</taxon>
    </lineage>
</organism>
<keyword evidence="2" id="KW-1133">Transmembrane helix</keyword>
<sequence>MQTKKTSRRILLVVFAVAIFPTVRARFLCFCNSPSCPQAVCESSQRCFTKLRKEAKDDGNVSSSILYGCSEELNSSDVCTESSFTLCCDRQLCNMPNMLRKVTNFHQRRYALHTTQSPKVNKNVSCACSSSSPAMRVASVAAPSLLILTVVLLSLAMCRKMSHYQRKKNAQMKSNVKLKDREISEDLDIPQFVATRSTSMSSSENAKIRMRSDERDEAEYDVKNYVDRRESFHDLSPPRLKAEEDKILRD</sequence>
<evidence type="ECO:0000313" key="4">
    <source>
        <dbReference type="EMBL" id="CAH3024017.1"/>
    </source>
</evidence>
<keyword evidence="3" id="KW-0732">Signal</keyword>
<feature type="compositionally biased region" description="Polar residues" evidence="1">
    <location>
        <begin position="196"/>
        <end position="205"/>
    </location>
</feature>
<dbReference type="EMBL" id="CALNXI010000285">
    <property type="protein sequence ID" value="CAH3024017.1"/>
    <property type="molecule type" value="Genomic_DNA"/>
</dbReference>
<evidence type="ECO:0000313" key="5">
    <source>
        <dbReference type="Proteomes" id="UP001159427"/>
    </source>
</evidence>